<evidence type="ECO:0000313" key="2">
    <source>
        <dbReference type="EMBL" id="KAF7806397.1"/>
    </source>
</evidence>
<dbReference type="GO" id="GO:0071763">
    <property type="term" value="P:nuclear membrane organization"/>
    <property type="evidence" value="ECO:0007669"/>
    <property type="project" value="TreeGrafter"/>
</dbReference>
<proteinExistence type="predicted"/>
<dbReference type="GO" id="GO:0005635">
    <property type="term" value="C:nuclear envelope"/>
    <property type="evidence" value="ECO:0007669"/>
    <property type="project" value="TreeGrafter"/>
</dbReference>
<feature type="region of interest" description="Disordered" evidence="1">
    <location>
        <begin position="495"/>
        <end position="516"/>
    </location>
</feature>
<feature type="region of interest" description="Disordered" evidence="1">
    <location>
        <begin position="148"/>
        <end position="197"/>
    </location>
</feature>
<dbReference type="PANTHER" id="PTHR33416:SF18">
    <property type="entry name" value="NUCLEOPORIN-LIKE PROTEIN"/>
    <property type="match status" value="1"/>
</dbReference>
<feature type="compositionally biased region" description="Basic and acidic residues" evidence="1">
    <location>
        <begin position="77"/>
        <end position="86"/>
    </location>
</feature>
<feature type="region of interest" description="Disordered" evidence="1">
    <location>
        <begin position="68"/>
        <end position="109"/>
    </location>
</feature>
<feature type="compositionally biased region" description="Polar residues" evidence="1">
    <location>
        <begin position="459"/>
        <end position="479"/>
    </location>
</feature>
<accession>A0A834SMA9</accession>
<name>A0A834SMA9_9FABA</name>
<dbReference type="PANTHER" id="PTHR33416">
    <property type="entry name" value="NUCLEAR PORE COMPLEX PROTEIN NUP1"/>
    <property type="match status" value="1"/>
</dbReference>
<feature type="compositionally biased region" description="Polar residues" evidence="1">
    <location>
        <begin position="731"/>
        <end position="741"/>
    </location>
</feature>
<feature type="region of interest" description="Disordered" evidence="1">
    <location>
        <begin position="720"/>
        <end position="758"/>
    </location>
</feature>
<protein>
    <submittedName>
        <fullName evidence="2">Nuclear pore complex protein NUP1</fullName>
    </submittedName>
</protein>
<gene>
    <name evidence="2" type="ORF">G2W53_038558</name>
</gene>
<comment type="caution">
    <text evidence="2">The sequence shown here is derived from an EMBL/GenBank/DDBJ whole genome shotgun (WGS) entry which is preliminary data.</text>
</comment>
<dbReference type="EMBL" id="JAAIUW010000012">
    <property type="protein sequence ID" value="KAF7806397.1"/>
    <property type="molecule type" value="Genomic_DNA"/>
</dbReference>
<reference evidence="2" key="1">
    <citation type="submission" date="2020-09" db="EMBL/GenBank/DDBJ databases">
        <title>Genome-Enabled Discovery of Anthraquinone Biosynthesis in Senna tora.</title>
        <authorList>
            <person name="Kang S.-H."/>
            <person name="Pandey R.P."/>
            <person name="Lee C.-M."/>
            <person name="Sim J.-S."/>
            <person name="Jeong J.-T."/>
            <person name="Choi B.-S."/>
            <person name="Jung M."/>
            <person name="Ginzburg D."/>
            <person name="Zhao K."/>
            <person name="Won S.Y."/>
            <person name="Oh T.-J."/>
            <person name="Yu Y."/>
            <person name="Kim N.-H."/>
            <person name="Lee O.R."/>
            <person name="Lee T.-H."/>
            <person name="Bashyal P."/>
            <person name="Kim T.-S."/>
            <person name="Lee W.-H."/>
            <person name="Kawkins C."/>
            <person name="Kim C.-K."/>
            <person name="Kim J.S."/>
            <person name="Ahn B.O."/>
            <person name="Rhee S.Y."/>
            <person name="Sohng J.K."/>
        </authorList>
    </citation>
    <scope>NUCLEOTIDE SEQUENCE</scope>
    <source>
        <tissue evidence="2">Leaf</tissue>
    </source>
</reference>
<dbReference type="Proteomes" id="UP000634136">
    <property type="component" value="Unassembled WGS sequence"/>
</dbReference>
<sequence length="880" mass="95551">MGRTHMNLTRPTHRGYSTIFCCNFGSLTHSLPSRVSILSSASYFNSSIPSFASLAPNLRLRGKEMERDEITPLDANGRAHEDERGAGGKVKRPPPRRSSATPYARPPDTAQRRWISKLVDPACRLIAGGATLIFPSFFSKTDSASAITAPASDLQDEGKRQTGEEADGNDDDNCDLHLGTPKSTETANTGDISDKQKSSTGFILHSQDEKAEQSENNKLSEIEQLVKGKRFSREEVNRLMEIINSKAGDLPNAEQGKQSASLTSRKDDKGLLVEHEFPKISNELRQGELNGTVWGSSTPLDQSKVQDDICASPVEIAKAYMGSRALEAGPSSKSVVHNVENSVLLGNEAAIKPYVPSPSSKSSACWPGAVVQDSYLTPQSQSSRYGLYNFPRTPYSRTILSKSKSRSIHMRSNDNRISSTPFHQSQTTIYKQEKSRGDVLEGGYGSVGPIRRIRHKIGAQSSSRSSAYTPLSLNGASQKESSDVHEGFLPTVAKSLEPNRNSFPHKFRSLDKPQGTGMGVPTVHMHTSLMARKILEHIDRNPPTPKEKSTELKLATKWKNPESPDDADVLPNENNGFLKLKDVGPSKYDGLDGKKSVLRNGDQGNSHVEKESTVKSFNFNYITPGTNAGSSFLKTGNDARTSQNHNGSQIFPMKSTQEDALKNVASGGQPSVKFQEKMPLLNSSASKPVLSSISINKPDSKWTFTSDKSSGFTFPVSASSSVFSEPPTPSIMPSFSTGDQNQSKERSTEPSYSFGSKRSSPALVFSFPSTSTNAVQNDGGDIKFSFGSNDKPRLSFSSFSKNARDKRGHVGAVAIAGWKNCEQRMPLSFIPVAKTPARMPAKVFRPPPGRNTFAGIDARACLGTGTNHGCFGQEVAETPV</sequence>
<feature type="compositionally biased region" description="Polar residues" evidence="1">
    <location>
        <begin position="749"/>
        <end position="758"/>
    </location>
</feature>
<dbReference type="OrthoDB" id="653151at2759"/>
<keyword evidence="3" id="KW-1185">Reference proteome</keyword>
<feature type="compositionally biased region" description="Acidic residues" evidence="1">
    <location>
        <begin position="164"/>
        <end position="173"/>
    </location>
</feature>
<evidence type="ECO:0000313" key="3">
    <source>
        <dbReference type="Proteomes" id="UP000634136"/>
    </source>
</evidence>
<evidence type="ECO:0000256" key="1">
    <source>
        <dbReference type="SAM" id="MobiDB-lite"/>
    </source>
</evidence>
<feature type="compositionally biased region" description="Polar residues" evidence="1">
    <location>
        <begin position="181"/>
        <end position="191"/>
    </location>
</feature>
<dbReference type="AlphaFoldDB" id="A0A834SMA9"/>
<organism evidence="2 3">
    <name type="scientific">Senna tora</name>
    <dbReference type="NCBI Taxonomy" id="362788"/>
    <lineage>
        <taxon>Eukaryota</taxon>
        <taxon>Viridiplantae</taxon>
        <taxon>Streptophyta</taxon>
        <taxon>Embryophyta</taxon>
        <taxon>Tracheophyta</taxon>
        <taxon>Spermatophyta</taxon>
        <taxon>Magnoliopsida</taxon>
        <taxon>eudicotyledons</taxon>
        <taxon>Gunneridae</taxon>
        <taxon>Pentapetalae</taxon>
        <taxon>rosids</taxon>
        <taxon>fabids</taxon>
        <taxon>Fabales</taxon>
        <taxon>Fabaceae</taxon>
        <taxon>Caesalpinioideae</taxon>
        <taxon>Cassia clade</taxon>
        <taxon>Senna</taxon>
    </lineage>
</organism>
<feature type="region of interest" description="Disordered" evidence="1">
    <location>
        <begin position="457"/>
        <end position="483"/>
    </location>
</feature>